<name>A0A9X2NMA1_9PSEU</name>
<comment type="caution">
    <text evidence="1">The sequence shown here is derived from an EMBL/GenBank/DDBJ whole genome shotgun (WGS) entry which is preliminary data.</text>
</comment>
<evidence type="ECO:0000313" key="1">
    <source>
        <dbReference type="EMBL" id="MCR6487455.1"/>
    </source>
</evidence>
<protein>
    <recommendedName>
        <fullName evidence="3">HEAT repeat domain-containing protein</fullName>
    </recommendedName>
</protein>
<dbReference type="EMBL" id="JAMXQV010000019">
    <property type="protein sequence ID" value="MCR6487455.1"/>
    <property type="molecule type" value="Genomic_DNA"/>
</dbReference>
<reference evidence="1" key="1">
    <citation type="submission" date="2022-06" db="EMBL/GenBank/DDBJ databases">
        <title>Amycolatopsis iheyaensis sp. nov., a new species of the genus Amycolatopsis isolated from soil in Iheya island, Japan.</title>
        <authorList>
            <person name="Ngamcharungchit C."/>
            <person name="Kanto H."/>
            <person name="Take A."/>
            <person name="Intra B."/>
            <person name="Matsumoto A."/>
            <person name="Panbangred W."/>
            <person name="Inahashi Y."/>
        </authorList>
    </citation>
    <scope>NUCLEOTIDE SEQUENCE</scope>
    <source>
        <strain evidence="1">OK19-0408</strain>
    </source>
</reference>
<dbReference type="RefSeq" id="WP_257924020.1">
    <property type="nucleotide sequence ID" value="NZ_JAMXQV010000019.1"/>
</dbReference>
<accession>A0A9X2NMA1</accession>
<keyword evidence="2" id="KW-1185">Reference proteome</keyword>
<organism evidence="1 2">
    <name type="scientific">Amycolatopsis iheyensis</name>
    <dbReference type="NCBI Taxonomy" id="2945988"/>
    <lineage>
        <taxon>Bacteria</taxon>
        <taxon>Bacillati</taxon>
        <taxon>Actinomycetota</taxon>
        <taxon>Actinomycetes</taxon>
        <taxon>Pseudonocardiales</taxon>
        <taxon>Pseudonocardiaceae</taxon>
        <taxon>Amycolatopsis</taxon>
    </lineage>
</organism>
<gene>
    <name evidence="1" type="ORF">M8542_31975</name>
</gene>
<evidence type="ECO:0008006" key="3">
    <source>
        <dbReference type="Google" id="ProtNLM"/>
    </source>
</evidence>
<sequence length="719" mass="78874">MTDGPRGEIEELEAIVRAAERSLAELQPNDARVFMEELAHRSGQGVLDVASAPPRLRALSGHLTDNGVFVVENGQVRFARPEVRDYLAACHVVRRHPRGPRGLTPTAIKSFFPRKKWPWPDDGVQAFLAALWWRPARPAVERRLRILLHKRHRDPNTRFLVDLLRRDLIPGNELRQPTIEVLRTALHDDALDDERWSVWVTELQSLDPAVAADELDAVVSSAGSTTGSGRRFQAVVALLDDDRLRGMKALKFLARNPTGTDEERLRTAHHIRELDEAEGVIALQQLVGIEDMGDRRIDAAIALGRPDLLSDLITARRGPSDEARFQGLGNLLAMDREAALGAAEQFAATAAAQETPLRIAELVRPFDHQAALRIATRTAERDDARADSEVRYRAVLLIGEIEPAQAVPALHRLSESKHATFEVALRAALRIVATHHGPIDAIVALATASHVAWANQADAAEAIKETHPETSAGLLVKIARSGPPTDAGRFGVLQRAHKIDPRQAVGEIVELVKGKLVAGPLRLRAADYLSSSVDTATTVALYAEIVDTADTECARKAADRVIAMNHPDGRRLMGRVADRPKEKDEFRLAAACEAGPYGKNTLLHLAFKGRPDMLRLRAAQALIEFDRSSGRTALEKLVERATPDQVRIQAARSLPGTAVLGALTRIACDSGAGEGARVDATYRVWDIDPKRGRQLAEALANQPGISPKSRQRIQYDLQR</sequence>
<evidence type="ECO:0000313" key="2">
    <source>
        <dbReference type="Proteomes" id="UP001144096"/>
    </source>
</evidence>
<dbReference type="Proteomes" id="UP001144096">
    <property type="component" value="Unassembled WGS sequence"/>
</dbReference>
<proteinExistence type="predicted"/>
<dbReference type="AlphaFoldDB" id="A0A9X2NMA1"/>